<protein>
    <submittedName>
        <fullName evidence="1">Uncharacterized protein</fullName>
    </submittedName>
</protein>
<comment type="caution">
    <text evidence="1">The sequence shown here is derived from an EMBL/GenBank/DDBJ whole genome shotgun (WGS) entry which is preliminary data.</text>
</comment>
<sequence length="192" mass="22092">MCKLKPATNIQQQKHHSKRDVFDLKKTYCSNPPPAHETTNFGIFTFNCESCVTSLTTVWRHFLLGAKAKEEEKTTSNTYPGRINVATPFLTLTASIRLFIRNSLEPTCIRRGRIRTARQPETPSTPSRSEATPQIFILNFLEHPLFHPYTPTPGRTTSHIVCRWIRRVKLFAPFRTLFTHKGYPVLCVSEEM</sequence>
<proteinExistence type="predicted"/>
<dbReference type="EMBL" id="BPLQ01006153">
    <property type="protein sequence ID" value="GIY20365.1"/>
    <property type="molecule type" value="Genomic_DNA"/>
</dbReference>
<dbReference type="Proteomes" id="UP001054837">
    <property type="component" value="Unassembled WGS sequence"/>
</dbReference>
<evidence type="ECO:0000313" key="1">
    <source>
        <dbReference type="EMBL" id="GIY20365.1"/>
    </source>
</evidence>
<dbReference type="AlphaFoldDB" id="A0AAV4RFV5"/>
<gene>
    <name evidence="1" type="ORF">CDAR_394311</name>
</gene>
<evidence type="ECO:0000313" key="2">
    <source>
        <dbReference type="Proteomes" id="UP001054837"/>
    </source>
</evidence>
<reference evidence="1 2" key="1">
    <citation type="submission" date="2021-06" db="EMBL/GenBank/DDBJ databases">
        <title>Caerostris darwini draft genome.</title>
        <authorList>
            <person name="Kono N."/>
            <person name="Arakawa K."/>
        </authorList>
    </citation>
    <scope>NUCLEOTIDE SEQUENCE [LARGE SCALE GENOMIC DNA]</scope>
</reference>
<organism evidence="1 2">
    <name type="scientific">Caerostris darwini</name>
    <dbReference type="NCBI Taxonomy" id="1538125"/>
    <lineage>
        <taxon>Eukaryota</taxon>
        <taxon>Metazoa</taxon>
        <taxon>Ecdysozoa</taxon>
        <taxon>Arthropoda</taxon>
        <taxon>Chelicerata</taxon>
        <taxon>Arachnida</taxon>
        <taxon>Araneae</taxon>
        <taxon>Araneomorphae</taxon>
        <taxon>Entelegynae</taxon>
        <taxon>Araneoidea</taxon>
        <taxon>Araneidae</taxon>
        <taxon>Caerostris</taxon>
    </lineage>
</organism>
<accession>A0AAV4RFV5</accession>
<keyword evidence="2" id="KW-1185">Reference proteome</keyword>
<name>A0AAV4RFV5_9ARAC</name>